<gene>
    <name evidence="1" type="ORF">MLD38_017294</name>
</gene>
<protein>
    <submittedName>
        <fullName evidence="1">Uncharacterized protein</fullName>
    </submittedName>
</protein>
<proteinExistence type="predicted"/>
<dbReference type="EMBL" id="CM042884">
    <property type="protein sequence ID" value="KAI4368779.1"/>
    <property type="molecule type" value="Genomic_DNA"/>
</dbReference>
<sequence>MVARGVFPTEVVFGIGDFHRTATLLSGYQATLTFSLGACEGLPYAQQIFMSIFGRISTFRPWPGSVCHFTTSEAPLLKIGDILREKRVFLDEDVQAYAKVSQDINPLHFDSELARSYGFEGPLVHGIFVAGLFPRIISSHFPGAIHVSQSLQFRSPVYIGDEITGEVEATQIRENRGRYLTKFKTRCFKTGGLTVIDGDATAVLPSLAVE</sequence>
<name>A0ACB9QTP5_9MYRT</name>
<evidence type="ECO:0000313" key="2">
    <source>
        <dbReference type="Proteomes" id="UP001057402"/>
    </source>
</evidence>
<reference evidence="2" key="1">
    <citation type="journal article" date="2023" name="Front. Plant Sci.">
        <title>Chromosomal-level genome assembly of Melastoma candidum provides insights into trichome evolution.</title>
        <authorList>
            <person name="Zhong Y."/>
            <person name="Wu W."/>
            <person name="Sun C."/>
            <person name="Zou P."/>
            <person name="Liu Y."/>
            <person name="Dai S."/>
            <person name="Zhou R."/>
        </authorList>
    </citation>
    <scope>NUCLEOTIDE SEQUENCE [LARGE SCALE GENOMIC DNA]</scope>
</reference>
<dbReference type="Proteomes" id="UP001057402">
    <property type="component" value="Chromosome 5"/>
</dbReference>
<accession>A0ACB9QTP5</accession>
<evidence type="ECO:0000313" key="1">
    <source>
        <dbReference type="EMBL" id="KAI4368779.1"/>
    </source>
</evidence>
<keyword evidence="2" id="KW-1185">Reference proteome</keyword>
<organism evidence="1 2">
    <name type="scientific">Melastoma candidum</name>
    <dbReference type="NCBI Taxonomy" id="119954"/>
    <lineage>
        <taxon>Eukaryota</taxon>
        <taxon>Viridiplantae</taxon>
        <taxon>Streptophyta</taxon>
        <taxon>Embryophyta</taxon>
        <taxon>Tracheophyta</taxon>
        <taxon>Spermatophyta</taxon>
        <taxon>Magnoliopsida</taxon>
        <taxon>eudicotyledons</taxon>
        <taxon>Gunneridae</taxon>
        <taxon>Pentapetalae</taxon>
        <taxon>rosids</taxon>
        <taxon>malvids</taxon>
        <taxon>Myrtales</taxon>
        <taxon>Melastomataceae</taxon>
        <taxon>Melastomatoideae</taxon>
        <taxon>Melastomateae</taxon>
        <taxon>Melastoma</taxon>
    </lineage>
</organism>
<comment type="caution">
    <text evidence="1">The sequence shown here is derived from an EMBL/GenBank/DDBJ whole genome shotgun (WGS) entry which is preliminary data.</text>
</comment>